<organism evidence="3 17">
    <name type="scientific">Phytophthora fragariae</name>
    <dbReference type="NCBI Taxonomy" id="53985"/>
    <lineage>
        <taxon>Eukaryota</taxon>
        <taxon>Sar</taxon>
        <taxon>Stramenopiles</taxon>
        <taxon>Oomycota</taxon>
        <taxon>Peronosporomycetes</taxon>
        <taxon>Peronosporales</taxon>
        <taxon>Peronosporaceae</taxon>
        <taxon>Phytophthora</taxon>
    </lineage>
</organism>
<comment type="caution">
    <text evidence="3">The sequence shown here is derived from an EMBL/GenBank/DDBJ whole genome shotgun (WGS) entry which is preliminary data.</text>
</comment>
<evidence type="ECO:0000313" key="9">
    <source>
        <dbReference type="EMBL" id="KAE9197729.1"/>
    </source>
</evidence>
<dbReference type="InterPro" id="IPR013103">
    <property type="entry name" value="RVT_2"/>
</dbReference>
<evidence type="ECO:0000313" key="16">
    <source>
        <dbReference type="Proteomes" id="UP000441208"/>
    </source>
</evidence>
<dbReference type="EMBL" id="QXFZ01001781">
    <property type="protein sequence ID" value="KAE9085053.1"/>
    <property type="molecule type" value="Genomic_DNA"/>
</dbReference>
<evidence type="ECO:0000313" key="5">
    <source>
        <dbReference type="EMBL" id="KAE9085053.1"/>
    </source>
</evidence>
<dbReference type="Proteomes" id="UP000440367">
    <property type="component" value="Unassembled WGS sequence"/>
</dbReference>
<dbReference type="Proteomes" id="UP000476176">
    <property type="component" value="Unassembled WGS sequence"/>
</dbReference>
<evidence type="ECO:0000313" key="7">
    <source>
        <dbReference type="EMBL" id="KAE9185242.1"/>
    </source>
</evidence>
<dbReference type="PANTHER" id="PTHR11439:SF491">
    <property type="entry name" value="INTEGRASE CATALYTIC DOMAIN-CONTAINING PROTEIN"/>
    <property type="match status" value="1"/>
</dbReference>
<dbReference type="Proteomes" id="UP000437068">
    <property type="component" value="Unassembled WGS sequence"/>
</dbReference>
<evidence type="ECO:0000313" key="19">
    <source>
        <dbReference type="Proteomes" id="UP000488956"/>
    </source>
</evidence>
<dbReference type="EMBL" id="QXGC01001799">
    <property type="protein sequence ID" value="KAE9195863.1"/>
    <property type="molecule type" value="Genomic_DNA"/>
</dbReference>
<dbReference type="Proteomes" id="UP000460718">
    <property type="component" value="Unassembled WGS sequence"/>
</dbReference>
<keyword evidence="12" id="KW-1185">Reference proteome</keyword>
<dbReference type="Proteomes" id="UP000433483">
    <property type="component" value="Unassembled WGS sequence"/>
</dbReference>
<feature type="domain" description="Reverse transcriptase Ty1/copia-type" evidence="1">
    <location>
        <begin position="5"/>
        <end position="98"/>
    </location>
</feature>
<dbReference type="OrthoDB" id="121181at2759"/>
<gene>
    <name evidence="10" type="ORF">PF001_g20348</name>
    <name evidence="9" type="ORF">PF002_g22656</name>
    <name evidence="8" type="ORF">PF004_g20318</name>
    <name evidence="7" type="ORF">PF005_g21330</name>
    <name evidence="6" type="ORF">PF006_g20369</name>
    <name evidence="5" type="ORF">PF007_g21280</name>
    <name evidence="2" type="ORF">PF009_g22242</name>
    <name evidence="4" type="ORF">PF010_g20828</name>
    <name evidence="3" type="ORF">PF011_g19627</name>
</gene>
<evidence type="ECO:0000313" key="17">
    <source>
        <dbReference type="Proteomes" id="UP000460718"/>
    </source>
</evidence>
<dbReference type="EMBL" id="QXGD01001859">
    <property type="protein sequence ID" value="KAE9197729.1"/>
    <property type="molecule type" value="Genomic_DNA"/>
</dbReference>
<evidence type="ECO:0000313" key="12">
    <source>
        <dbReference type="Proteomes" id="UP000433483"/>
    </source>
</evidence>
<dbReference type="Proteomes" id="UP000429523">
    <property type="component" value="Unassembled WGS sequence"/>
</dbReference>
<evidence type="ECO:0000313" key="6">
    <source>
        <dbReference type="EMBL" id="KAE9110753.1"/>
    </source>
</evidence>
<evidence type="ECO:0000313" key="13">
    <source>
        <dbReference type="Proteomes" id="UP000437068"/>
    </source>
</evidence>
<evidence type="ECO:0000259" key="1">
    <source>
        <dbReference type="Pfam" id="PF07727"/>
    </source>
</evidence>
<evidence type="ECO:0000313" key="15">
    <source>
        <dbReference type="Proteomes" id="UP000440732"/>
    </source>
</evidence>
<sequence>MEPFLYYKLNGGGIMLVFVYVDDILVTTDDEAKKCVCELFGALDKAYGIKDQGLLTSYLGVEVGQTVDRVTIRQSKYAREILETSRYLNAHAVGNPMETHARLVPLGKDDESDTSFSYRRATVMLMYLATRTRPDLAFAVGQLSRFVSKPSATHVGVVKRVLRYLAGTVNFGTTYNRAKEMPTKVVLDGYCDSDWVNYPSSRKSTTGLVFTLARGLFLEC</sequence>
<dbReference type="EMBL" id="QXGB01001808">
    <property type="protein sequence ID" value="KAE9185242.1"/>
    <property type="molecule type" value="Genomic_DNA"/>
</dbReference>
<dbReference type="EMBL" id="QXGF01001822">
    <property type="protein sequence ID" value="KAE8927594.1"/>
    <property type="molecule type" value="Genomic_DNA"/>
</dbReference>
<dbReference type="Proteomes" id="UP000441208">
    <property type="component" value="Unassembled WGS sequence"/>
</dbReference>
<dbReference type="PANTHER" id="PTHR11439">
    <property type="entry name" value="GAG-POL-RELATED RETROTRANSPOSON"/>
    <property type="match status" value="1"/>
</dbReference>
<evidence type="ECO:0000313" key="2">
    <source>
        <dbReference type="EMBL" id="KAE8927594.1"/>
    </source>
</evidence>
<evidence type="ECO:0000313" key="3">
    <source>
        <dbReference type="EMBL" id="KAE8987308.1"/>
    </source>
</evidence>
<protein>
    <recommendedName>
        <fullName evidence="1">Reverse transcriptase Ty1/copia-type domain-containing protein</fullName>
    </recommendedName>
</protein>
<dbReference type="Proteomes" id="UP000440732">
    <property type="component" value="Unassembled WGS sequence"/>
</dbReference>
<name>A0A6A3J1M4_9STRA</name>
<dbReference type="AlphaFoldDB" id="A0A6A3J1M4"/>
<dbReference type="EMBL" id="QXGE01001745">
    <property type="protein sequence ID" value="KAE9288783.1"/>
    <property type="molecule type" value="Genomic_DNA"/>
</dbReference>
<evidence type="ECO:0000313" key="10">
    <source>
        <dbReference type="EMBL" id="KAE9288783.1"/>
    </source>
</evidence>
<accession>A0A6A3J1M4</accession>
<evidence type="ECO:0000313" key="8">
    <source>
        <dbReference type="EMBL" id="KAE9195863.1"/>
    </source>
</evidence>
<dbReference type="Pfam" id="PF07727">
    <property type="entry name" value="RVT_2"/>
    <property type="match status" value="1"/>
</dbReference>
<evidence type="ECO:0000313" key="4">
    <source>
        <dbReference type="EMBL" id="KAE9084433.1"/>
    </source>
</evidence>
<dbReference type="EMBL" id="QXGA01001771">
    <property type="protein sequence ID" value="KAE9110753.1"/>
    <property type="molecule type" value="Genomic_DNA"/>
</dbReference>
<dbReference type="Proteomes" id="UP000488956">
    <property type="component" value="Unassembled WGS sequence"/>
</dbReference>
<evidence type="ECO:0000313" key="11">
    <source>
        <dbReference type="Proteomes" id="UP000429523"/>
    </source>
</evidence>
<evidence type="ECO:0000313" key="18">
    <source>
        <dbReference type="Proteomes" id="UP000476176"/>
    </source>
</evidence>
<dbReference type="EMBL" id="QXFW01001680">
    <property type="protein sequence ID" value="KAE8987308.1"/>
    <property type="molecule type" value="Genomic_DNA"/>
</dbReference>
<evidence type="ECO:0000313" key="14">
    <source>
        <dbReference type="Proteomes" id="UP000440367"/>
    </source>
</evidence>
<reference evidence="17 18" key="1">
    <citation type="submission" date="2018-09" db="EMBL/GenBank/DDBJ databases">
        <title>Genomic investigation of the strawberry pathogen Phytophthora fragariae indicates pathogenicity is determined by transcriptional variation in three key races.</title>
        <authorList>
            <person name="Adams T.M."/>
            <person name="Armitage A.D."/>
            <person name="Sobczyk M.K."/>
            <person name="Bates H.J."/>
            <person name="Dunwell J.M."/>
            <person name="Nellist C.F."/>
            <person name="Harrison R.J."/>
        </authorList>
    </citation>
    <scope>NUCLEOTIDE SEQUENCE [LARGE SCALE GENOMIC DNA]</scope>
    <source>
        <strain evidence="10 13">A4</strain>
        <strain evidence="9 14">BC-1</strain>
        <strain evidence="8 18">BC-23</strain>
        <strain evidence="7 12">NOV-27</strain>
        <strain evidence="6 15">NOV-5</strain>
        <strain evidence="5 16">NOV-71</strain>
        <strain evidence="2 11">NOV-9</strain>
        <strain evidence="4 19">ONT-3</strain>
        <strain evidence="3 17">SCRP245</strain>
    </source>
</reference>
<proteinExistence type="predicted"/>
<dbReference type="EMBL" id="QXFX01001810">
    <property type="protein sequence ID" value="KAE9084433.1"/>
    <property type="molecule type" value="Genomic_DNA"/>
</dbReference>